<protein>
    <submittedName>
        <fullName evidence="1">Uncharacterized protein</fullName>
    </submittedName>
</protein>
<dbReference type="EMBL" id="CH476742">
    <property type="protein sequence ID" value="EIE87984.1"/>
    <property type="molecule type" value="Genomic_DNA"/>
</dbReference>
<dbReference type="RefSeq" id="XP_067523380.1">
    <property type="nucleotide sequence ID" value="XM_067667279.1"/>
</dbReference>
<dbReference type="InParanoid" id="I1CHQ4"/>
<keyword evidence="2" id="KW-1185">Reference proteome</keyword>
<organism evidence="1 2">
    <name type="scientific">Rhizopus delemar (strain RA 99-880 / ATCC MYA-4621 / FGSC 9543 / NRRL 43880)</name>
    <name type="common">Mucormycosis agent</name>
    <name type="synonym">Rhizopus arrhizus var. delemar</name>
    <dbReference type="NCBI Taxonomy" id="246409"/>
    <lineage>
        <taxon>Eukaryota</taxon>
        <taxon>Fungi</taxon>
        <taxon>Fungi incertae sedis</taxon>
        <taxon>Mucoromycota</taxon>
        <taxon>Mucoromycotina</taxon>
        <taxon>Mucoromycetes</taxon>
        <taxon>Mucorales</taxon>
        <taxon>Mucorineae</taxon>
        <taxon>Rhizopodaceae</taxon>
        <taxon>Rhizopus</taxon>
    </lineage>
</organism>
<name>I1CHQ4_RHIO9</name>
<evidence type="ECO:0000313" key="2">
    <source>
        <dbReference type="Proteomes" id="UP000009138"/>
    </source>
</evidence>
<accession>I1CHQ4</accession>
<dbReference type="AlphaFoldDB" id="I1CHQ4"/>
<dbReference type="VEuPathDB" id="FungiDB:RO3G_12695"/>
<dbReference type="Proteomes" id="UP000009138">
    <property type="component" value="Unassembled WGS sequence"/>
</dbReference>
<sequence length="93" mass="10533">MQQLLVVVVVGRLIDLEFAEGFQVGAMKMIVKVLLGCSEEEENSNGFKGWIMLRRDCESFWLLSVRVTWDDITPWKNSESTDVCVFTGVGCIE</sequence>
<gene>
    <name evidence="1" type="ORF">RO3G_12695</name>
</gene>
<dbReference type="GeneID" id="93619660"/>
<evidence type="ECO:0000313" key="1">
    <source>
        <dbReference type="EMBL" id="EIE87984.1"/>
    </source>
</evidence>
<reference evidence="1 2" key="1">
    <citation type="journal article" date="2009" name="PLoS Genet.">
        <title>Genomic analysis of the basal lineage fungus Rhizopus oryzae reveals a whole-genome duplication.</title>
        <authorList>
            <person name="Ma L.-J."/>
            <person name="Ibrahim A.S."/>
            <person name="Skory C."/>
            <person name="Grabherr M.G."/>
            <person name="Burger G."/>
            <person name="Butler M."/>
            <person name="Elias M."/>
            <person name="Idnurm A."/>
            <person name="Lang B.F."/>
            <person name="Sone T."/>
            <person name="Abe A."/>
            <person name="Calvo S.E."/>
            <person name="Corrochano L.M."/>
            <person name="Engels R."/>
            <person name="Fu J."/>
            <person name="Hansberg W."/>
            <person name="Kim J.-M."/>
            <person name="Kodira C.D."/>
            <person name="Koehrsen M.J."/>
            <person name="Liu B."/>
            <person name="Miranda-Saavedra D."/>
            <person name="O'Leary S."/>
            <person name="Ortiz-Castellanos L."/>
            <person name="Poulter R."/>
            <person name="Rodriguez-Romero J."/>
            <person name="Ruiz-Herrera J."/>
            <person name="Shen Y.-Q."/>
            <person name="Zeng Q."/>
            <person name="Galagan J."/>
            <person name="Birren B.W."/>
            <person name="Cuomo C.A."/>
            <person name="Wickes B.L."/>
        </authorList>
    </citation>
    <scope>NUCLEOTIDE SEQUENCE [LARGE SCALE GENOMIC DNA]</scope>
    <source>
        <strain evidence="2">RA 99-880 / ATCC MYA-4621 / FGSC 9543 / NRRL 43880</strain>
    </source>
</reference>
<proteinExistence type="predicted"/>